<dbReference type="Pfam" id="PF12790">
    <property type="entry name" value="T6SS-SciN"/>
    <property type="match status" value="1"/>
</dbReference>
<evidence type="ECO:0000313" key="1">
    <source>
        <dbReference type="EMBL" id="NML24744.1"/>
    </source>
</evidence>
<keyword evidence="1" id="KW-0449">Lipoprotein</keyword>
<gene>
    <name evidence="1" type="primary">tssJ</name>
    <name evidence="1" type="ORF">HHL15_03255</name>
</gene>
<proteinExistence type="predicted"/>
<dbReference type="PANTHER" id="PTHR37625">
    <property type="entry name" value="OUTER MEMBRANE LIPOPROTEIN-RELATED"/>
    <property type="match status" value="1"/>
</dbReference>
<dbReference type="Gene3D" id="2.60.40.4150">
    <property type="entry name" value="Type VI secretion system, lipoprotein SciN"/>
    <property type="match status" value="1"/>
</dbReference>
<sequence length="161" mass="17578">MWKPFKTGCQLGLCIALSACGGSKPQIQIPELPPTVVQLTLQADAAVNQDSRGRPTPVVVRYYLLSHPASFEAADFFSLFDADEKTLGATSVQREEITLRPGESVKTILRPGAEVKSIGVFVAYRDPNRSVWRAVAPIQRNMLNTLQAKVGRDSVSIGPQR</sequence>
<dbReference type="PANTHER" id="PTHR37625:SF4">
    <property type="entry name" value="OUTER MEMBRANE LIPOPROTEIN"/>
    <property type="match status" value="1"/>
</dbReference>
<dbReference type="Proteomes" id="UP000580043">
    <property type="component" value="Unassembled WGS sequence"/>
</dbReference>
<dbReference type="EMBL" id="JABBGA010000002">
    <property type="protein sequence ID" value="NML24744.1"/>
    <property type="molecule type" value="Genomic_DNA"/>
</dbReference>
<evidence type="ECO:0000313" key="2">
    <source>
        <dbReference type="Proteomes" id="UP000580043"/>
    </source>
</evidence>
<accession>A0A848G0A7</accession>
<dbReference type="RefSeq" id="WP_169144393.1">
    <property type="nucleotide sequence ID" value="NZ_JABBGA010000002.1"/>
</dbReference>
<organism evidence="1 2">
    <name type="scientific">Zoogloea dura</name>
    <dbReference type="NCBI Taxonomy" id="2728840"/>
    <lineage>
        <taxon>Bacteria</taxon>
        <taxon>Pseudomonadati</taxon>
        <taxon>Pseudomonadota</taxon>
        <taxon>Betaproteobacteria</taxon>
        <taxon>Rhodocyclales</taxon>
        <taxon>Zoogloeaceae</taxon>
        <taxon>Zoogloea</taxon>
    </lineage>
</organism>
<protein>
    <submittedName>
        <fullName evidence="1">Type VI secretion system lipoprotein TssJ</fullName>
    </submittedName>
</protein>
<dbReference type="PROSITE" id="PS51257">
    <property type="entry name" value="PROKAR_LIPOPROTEIN"/>
    <property type="match status" value="1"/>
</dbReference>
<keyword evidence="2" id="KW-1185">Reference proteome</keyword>
<reference evidence="1 2" key="1">
    <citation type="submission" date="2020-04" db="EMBL/GenBank/DDBJ databases">
        <title>Zoogloea sp. G-4-1-14 isolated from soil.</title>
        <authorList>
            <person name="Dahal R.H."/>
        </authorList>
    </citation>
    <scope>NUCLEOTIDE SEQUENCE [LARGE SCALE GENOMIC DNA]</scope>
    <source>
        <strain evidence="1 2">G-4-1-14</strain>
    </source>
</reference>
<dbReference type="InterPro" id="IPR017734">
    <property type="entry name" value="T6SS_SciN"/>
</dbReference>
<name>A0A848G0A7_9RHOO</name>
<dbReference type="InterPro" id="IPR038706">
    <property type="entry name" value="Type_VI_SciN-like_sf"/>
</dbReference>
<dbReference type="AlphaFoldDB" id="A0A848G0A7"/>
<dbReference type="NCBIfam" id="TIGR03352">
    <property type="entry name" value="VI_chp_3"/>
    <property type="match status" value="1"/>
</dbReference>
<comment type="caution">
    <text evidence="1">The sequence shown here is derived from an EMBL/GenBank/DDBJ whole genome shotgun (WGS) entry which is preliminary data.</text>
</comment>